<feature type="transmembrane region" description="Helical" evidence="1">
    <location>
        <begin position="57"/>
        <end position="76"/>
    </location>
</feature>
<evidence type="ECO:0000256" key="1">
    <source>
        <dbReference type="SAM" id="Phobius"/>
    </source>
</evidence>
<dbReference type="Proteomes" id="UP001231189">
    <property type="component" value="Unassembled WGS sequence"/>
</dbReference>
<feature type="domain" description="Transposase (putative) gypsy type" evidence="2">
    <location>
        <begin position="61"/>
        <end position="125"/>
    </location>
</feature>
<organism evidence="3 4">
    <name type="scientific">Lolium multiflorum</name>
    <name type="common">Italian ryegrass</name>
    <name type="synonym">Lolium perenne subsp. multiflorum</name>
    <dbReference type="NCBI Taxonomy" id="4521"/>
    <lineage>
        <taxon>Eukaryota</taxon>
        <taxon>Viridiplantae</taxon>
        <taxon>Streptophyta</taxon>
        <taxon>Embryophyta</taxon>
        <taxon>Tracheophyta</taxon>
        <taxon>Spermatophyta</taxon>
        <taxon>Magnoliopsida</taxon>
        <taxon>Liliopsida</taxon>
        <taxon>Poales</taxon>
        <taxon>Poaceae</taxon>
        <taxon>BOP clade</taxon>
        <taxon>Pooideae</taxon>
        <taxon>Poodae</taxon>
        <taxon>Poeae</taxon>
        <taxon>Poeae Chloroplast Group 2 (Poeae type)</taxon>
        <taxon>Loliodinae</taxon>
        <taxon>Loliinae</taxon>
        <taxon>Lolium</taxon>
    </lineage>
</organism>
<reference evidence="3" key="1">
    <citation type="submission" date="2023-07" db="EMBL/GenBank/DDBJ databases">
        <title>A chromosome-level genome assembly of Lolium multiflorum.</title>
        <authorList>
            <person name="Chen Y."/>
            <person name="Copetti D."/>
            <person name="Kolliker R."/>
            <person name="Studer B."/>
        </authorList>
    </citation>
    <scope>NUCLEOTIDE SEQUENCE</scope>
    <source>
        <strain evidence="3">02402/16</strain>
        <tissue evidence="3">Leaf</tissue>
    </source>
</reference>
<comment type="caution">
    <text evidence="3">The sequence shown here is derived from an EMBL/GenBank/DDBJ whole genome shotgun (WGS) entry which is preliminary data.</text>
</comment>
<keyword evidence="4" id="KW-1185">Reference proteome</keyword>
<dbReference type="InterPro" id="IPR007321">
    <property type="entry name" value="Transposase_28"/>
</dbReference>
<dbReference type="AlphaFoldDB" id="A0AAD8SVA1"/>
<dbReference type="Pfam" id="PF04195">
    <property type="entry name" value="Transposase_28"/>
    <property type="match status" value="1"/>
</dbReference>
<dbReference type="EMBL" id="JAUUTY010000003">
    <property type="protein sequence ID" value="KAK1665011.1"/>
    <property type="molecule type" value="Genomic_DNA"/>
</dbReference>
<sequence>MDPRPSSPRLALAESWIADDPSLRMAQHTGATKTNEWGATKMWMATARVHNLPATTYPLLLHCITAGLVLPFSALFKAVLEHYQVSVLHLDPNSITILAIFAFWCEAFVGISPSIALFRPYYSLHLTDPRESSRCLSFIPVLRRVFVPMSLSQPLTHFRGGWLFVDVRKRSPHFNVPAALPAQGCNWESVPFPSARMEALEERISNLEAMGLTGEMVAAEFLRQRVAPLQHHSAGMWALNSSHALVRLEQASLPSDATTAAMGLMLGAR</sequence>
<dbReference type="PANTHER" id="PTHR33026:SF7">
    <property type="entry name" value="OS03G0100275 PROTEIN"/>
    <property type="match status" value="1"/>
</dbReference>
<protein>
    <recommendedName>
        <fullName evidence="2">Transposase (putative) gypsy type domain-containing protein</fullName>
    </recommendedName>
</protein>
<evidence type="ECO:0000259" key="2">
    <source>
        <dbReference type="Pfam" id="PF04195"/>
    </source>
</evidence>
<evidence type="ECO:0000313" key="4">
    <source>
        <dbReference type="Proteomes" id="UP001231189"/>
    </source>
</evidence>
<accession>A0AAD8SVA1</accession>
<name>A0AAD8SVA1_LOLMU</name>
<keyword evidence="1" id="KW-0472">Membrane</keyword>
<feature type="transmembrane region" description="Helical" evidence="1">
    <location>
        <begin position="96"/>
        <end position="118"/>
    </location>
</feature>
<keyword evidence="1" id="KW-0812">Transmembrane</keyword>
<proteinExistence type="predicted"/>
<dbReference type="PANTHER" id="PTHR33026">
    <property type="entry name" value="OS06G0360600 PROTEIN"/>
    <property type="match status" value="1"/>
</dbReference>
<keyword evidence="1" id="KW-1133">Transmembrane helix</keyword>
<gene>
    <name evidence="3" type="ORF">QYE76_053170</name>
</gene>
<evidence type="ECO:0000313" key="3">
    <source>
        <dbReference type="EMBL" id="KAK1665011.1"/>
    </source>
</evidence>